<organism evidence="1 2">
    <name type="scientific">Chitinibacter bivalviorum</name>
    <dbReference type="NCBI Taxonomy" id="2739434"/>
    <lineage>
        <taxon>Bacteria</taxon>
        <taxon>Pseudomonadati</taxon>
        <taxon>Pseudomonadota</taxon>
        <taxon>Betaproteobacteria</taxon>
        <taxon>Neisseriales</taxon>
        <taxon>Chitinibacteraceae</taxon>
        <taxon>Chitinibacter</taxon>
    </lineage>
</organism>
<keyword evidence="2" id="KW-1185">Reference proteome</keyword>
<reference evidence="1 2" key="1">
    <citation type="submission" date="2020-07" db="EMBL/GenBank/DDBJ databases">
        <title>Complete genome sequence of Chitinibacter sp. 2T18.</title>
        <authorList>
            <person name="Bae J.-W."/>
            <person name="Choi J.-W."/>
        </authorList>
    </citation>
    <scope>NUCLEOTIDE SEQUENCE [LARGE SCALE GENOMIC DNA]</scope>
    <source>
        <strain evidence="1 2">2T18</strain>
    </source>
</reference>
<evidence type="ECO:0000313" key="1">
    <source>
        <dbReference type="EMBL" id="QLG88664.1"/>
    </source>
</evidence>
<dbReference type="InterPro" id="IPR021333">
    <property type="entry name" value="DUF2946"/>
</dbReference>
<protein>
    <submittedName>
        <fullName evidence="1">DUF2946 family protein</fullName>
    </submittedName>
</protein>
<gene>
    <name evidence="1" type="ORF">HQ393_10665</name>
</gene>
<dbReference type="Pfam" id="PF11162">
    <property type="entry name" value="DUF2946"/>
    <property type="match status" value="1"/>
</dbReference>
<dbReference type="AlphaFoldDB" id="A0A7H9BMR5"/>
<accession>A0A7H9BMR5</accession>
<dbReference type="KEGG" id="chiz:HQ393_10665"/>
<dbReference type="Proteomes" id="UP000509597">
    <property type="component" value="Chromosome"/>
</dbReference>
<proteinExistence type="predicted"/>
<dbReference type="EMBL" id="CP058627">
    <property type="protein sequence ID" value="QLG88664.1"/>
    <property type="molecule type" value="Genomic_DNA"/>
</dbReference>
<name>A0A7H9BMR5_9NEIS</name>
<evidence type="ECO:0000313" key="2">
    <source>
        <dbReference type="Proteomes" id="UP000509597"/>
    </source>
</evidence>
<sequence>MLRSFSFPLPKFAVWLALLAMLAQLLLPFVHVAAMDAGVSLAWCGKGKAPLQASPAGAQDGSDAKIIVKCSLCAVAGLQAIAPPPALIALPIAALLSHVLMPQWQEYFSPLSYAIPPPPRGPPLFS</sequence>
<dbReference type="RefSeq" id="WP_179355175.1">
    <property type="nucleotide sequence ID" value="NZ_CP058627.1"/>
</dbReference>